<dbReference type="Pfam" id="PF00378">
    <property type="entry name" value="ECH_1"/>
    <property type="match status" value="1"/>
</dbReference>
<comment type="caution">
    <text evidence="1">The sequence shown here is derived from an EMBL/GenBank/DDBJ whole genome shotgun (WGS) entry which is preliminary data.</text>
</comment>
<reference evidence="1 2" key="1">
    <citation type="journal article" date="2022" name="Gigascience">
        <title>A chromosome-level genome assembly and annotation of the desert horned lizard, Phrynosoma platyrhinos, provides insight into chromosomal rearrangements among reptiles.</title>
        <authorList>
            <person name="Koochekian N."/>
            <person name="Ascanio A."/>
            <person name="Farleigh K."/>
            <person name="Card D.C."/>
            <person name="Schield D.R."/>
            <person name="Castoe T.A."/>
            <person name="Jezkova T."/>
        </authorList>
    </citation>
    <scope>NUCLEOTIDE SEQUENCE [LARGE SCALE GENOMIC DNA]</scope>
    <source>
        <strain evidence="1">NK-2021</strain>
    </source>
</reference>
<organism evidence="1 2">
    <name type="scientific">Phrynosoma platyrhinos</name>
    <name type="common">Desert horned lizard</name>
    <dbReference type="NCBI Taxonomy" id="52577"/>
    <lineage>
        <taxon>Eukaryota</taxon>
        <taxon>Metazoa</taxon>
        <taxon>Chordata</taxon>
        <taxon>Craniata</taxon>
        <taxon>Vertebrata</taxon>
        <taxon>Euteleostomi</taxon>
        <taxon>Lepidosauria</taxon>
        <taxon>Squamata</taxon>
        <taxon>Bifurcata</taxon>
        <taxon>Unidentata</taxon>
        <taxon>Episquamata</taxon>
        <taxon>Toxicofera</taxon>
        <taxon>Iguania</taxon>
        <taxon>Phrynosomatidae</taxon>
        <taxon>Phrynosomatinae</taxon>
        <taxon>Phrynosoma</taxon>
    </lineage>
</organism>
<proteinExistence type="predicted"/>
<evidence type="ECO:0000313" key="1">
    <source>
        <dbReference type="EMBL" id="KAH0622964.1"/>
    </source>
</evidence>
<accession>A0ABQ7SZR2</accession>
<dbReference type="InterPro" id="IPR001753">
    <property type="entry name" value="Enoyl-CoA_hydra/iso"/>
</dbReference>
<dbReference type="InterPro" id="IPR050136">
    <property type="entry name" value="FA_oxidation_alpha_subunit"/>
</dbReference>
<dbReference type="Gene3D" id="3.90.226.10">
    <property type="entry name" value="2-enoyl-CoA Hydratase, Chain A, domain 1"/>
    <property type="match status" value="1"/>
</dbReference>
<dbReference type="SUPFAM" id="SSF52096">
    <property type="entry name" value="ClpP/crotonase"/>
    <property type="match status" value="1"/>
</dbReference>
<dbReference type="Proteomes" id="UP000826234">
    <property type="component" value="Unassembled WGS sequence"/>
</dbReference>
<keyword evidence="2" id="KW-1185">Reference proteome</keyword>
<dbReference type="InterPro" id="IPR029045">
    <property type="entry name" value="ClpP/crotonase-like_dom_sf"/>
</dbReference>
<evidence type="ECO:0000313" key="2">
    <source>
        <dbReference type="Proteomes" id="UP000826234"/>
    </source>
</evidence>
<gene>
    <name evidence="1" type="ORF">JD844_025918</name>
</gene>
<name>A0ABQ7SZR2_PHRPL</name>
<dbReference type="PANTHER" id="PTHR43612:SF3">
    <property type="entry name" value="TRIFUNCTIONAL ENZYME SUBUNIT ALPHA, MITOCHONDRIAL"/>
    <property type="match status" value="1"/>
</dbReference>
<dbReference type="EMBL" id="JAIPUX010003289">
    <property type="protein sequence ID" value="KAH0622964.1"/>
    <property type="molecule type" value="Genomic_DNA"/>
</dbReference>
<dbReference type="PANTHER" id="PTHR43612">
    <property type="entry name" value="TRIFUNCTIONAL ENZYME SUBUNIT ALPHA"/>
    <property type="match status" value="1"/>
</dbReference>
<protein>
    <recommendedName>
        <fullName evidence="3">Enoyl-CoA hydratase 1</fullName>
    </recommendedName>
</protein>
<sequence length="184" mass="20043">MVRQVRIPKRGCKSFGTMQVMAASSFSFSLKVLRERSLLTLCCVVGQRGMKKQPLCPANILPFSLLPGHDVPPSAGKRGCWNGRGYACRNLSTSAPLKSRTHVTCDIKGDVAVVRFNSPNSKVNTLSRQLQAEFSEILNEVWTNDAITSAVLISAKPGCFIAGADIKYVCGEVEGGPRWGRLEE</sequence>
<evidence type="ECO:0008006" key="3">
    <source>
        <dbReference type="Google" id="ProtNLM"/>
    </source>
</evidence>